<organism evidence="5 6">
    <name type="scientific">Hypsibius exemplaris</name>
    <name type="common">Freshwater tardigrade</name>
    <dbReference type="NCBI Taxonomy" id="2072580"/>
    <lineage>
        <taxon>Eukaryota</taxon>
        <taxon>Metazoa</taxon>
        <taxon>Ecdysozoa</taxon>
        <taxon>Tardigrada</taxon>
        <taxon>Eutardigrada</taxon>
        <taxon>Parachela</taxon>
        <taxon>Hypsibioidea</taxon>
        <taxon>Hypsibiidae</taxon>
        <taxon>Hypsibius</taxon>
    </lineage>
</organism>
<dbReference type="InterPro" id="IPR012677">
    <property type="entry name" value="Nucleotide-bd_a/b_plait_sf"/>
</dbReference>
<gene>
    <name evidence="5" type="ORF">BV898_09133</name>
</gene>
<protein>
    <recommendedName>
        <fullName evidence="4">RRM domain-containing protein</fullName>
    </recommendedName>
</protein>
<dbReference type="Proteomes" id="UP000192578">
    <property type="component" value="Unassembled WGS sequence"/>
</dbReference>
<keyword evidence="1 2" id="KW-0694">RNA-binding</keyword>
<evidence type="ECO:0000256" key="2">
    <source>
        <dbReference type="PROSITE-ProRule" id="PRU00176"/>
    </source>
</evidence>
<dbReference type="SUPFAM" id="SSF54928">
    <property type="entry name" value="RNA-binding domain, RBD"/>
    <property type="match status" value="1"/>
</dbReference>
<name>A0A1W0WNP6_HYPEX</name>
<feature type="compositionally biased region" description="Low complexity" evidence="3">
    <location>
        <begin position="216"/>
        <end position="225"/>
    </location>
</feature>
<dbReference type="EMBL" id="MTYJ01000070">
    <property type="protein sequence ID" value="OQV16777.1"/>
    <property type="molecule type" value="Genomic_DNA"/>
</dbReference>
<feature type="domain" description="RRM" evidence="4">
    <location>
        <begin position="58"/>
        <end position="149"/>
    </location>
</feature>
<feature type="region of interest" description="Disordered" evidence="3">
    <location>
        <begin position="22"/>
        <end position="51"/>
    </location>
</feature>
<dbReference type="InterPro" id="IPR000504">
    <property type="entry name" value="RRM_dom"/>
</dbReference>
<feature type="compositionally biased region" description="Polar residues" evidence="3">
    <location>
        <begin position="316"/>
        <end position="328"/>
    </location>
</feature>
<dbReference type="PANTHER" id="PTHR11176:SF57">
    <property type="entry name" value="PROTEIN BOULE"/>
    <property type="match status" value="1"/>
</dbReference>
<evidence type="ECO:0000256" key="1">
    <source>
        <dbReference type="ARBA" id="ARBA00022884"/>
    </source>
</evidence>
<evidence type="ECO:0000256" key="3">
    <source>
        <dbReference type="SAM" id="MobiDB-lite"/>
    </source>
</evidence>
<feature type="region of interest" description="Disordered" evidence="3">
    <location>
        <begin position="267"/>
        <end position="392"/>
    </location>
</feature>
<dbReference type="InterPro" id="IPR035979">
    <property type="entry name" value="RBD_domain_sf"/>
</dbReference>
<sequence length="392" mass="41735">MTTLDSPTHVMPPTRACPVYSYPMPPLTSSPRSSDGLSTSPGSNHYNAGSLQGDHLPEKVFVGGLAEKTTEQDLRDIFQALVPVKTVKIITDKSLTAKNGEPRRYAFIEFNSVEDAKTVLAFYSPDNNSGEGQTIELHGRRLNIGSAYKKTPTFGRTFGPTIPQMMDPYQMYGNPYAAAAAAAFMAPKSPLPPGLTSPFYMPYYGAAAQSPYQMYQPQMAPQSPSLPRHNGYNGGPLSPGAGSPTSSYSVTPHMAYQLAQSMLQAHMSMGGNGGSGQVTGGASPDLDCSYQLNSSSNSGSSRNGGSDRPAERFQYGPQSPLTQLPSGHSEQRERNGRSFSIPQPVRLPGGPPPSPYMAPPTSPYGGGPASMTDNGGSYLPSPGMVRHQYAQH</sequence>
<feature type="compositionally biased region" description="Low complexity" evidence="3">
    <location>
        <begin position="293"/>
        <end position="306"/>
    </location>
</feature>
<reference evidence="6" key="1">
    <citation type="submission" date="2017-01" db="EMBL/GenBank/DDBJ databases">
        <title>Comparative genomics of anhydrobiosis in the tardigrade Hypsibius dujardini.</title>
        <authorList>
            <person name="Yoshida Y."/>
            <person name="Koutsovoulos G."/>
            <person name="Laetsch D."/>
            <person name="Stevens L."/>
            <person name="Kumar S."/>
            <person name="Horikawa D."/>
            <person name="Ishino K."/>
            <person name="Komine S."/>
            <person name="Tomita M."/>
            <person name="Blaxter M."/>
            <person name="Arakawa K."/>
        </authorList>
    </citation>
    <scope>NUCLEOTIDE SEQUENCE [LARGE SCALE GENOMIC DNA]</scope>
    <source>
        <strain evidence="6">Z151</strain>
    </source>
</reference>
<proteinExistence type="predicted"/>
<evidence type="ECO:0000313" key="5">
    <source>
        <dbReference type="EMBL" id="OQV16777.1"/>
    </source>
</evidence>
<dbReference type="SMART" id="SM00360">
    <property type="entry name" value="RRM"/>
    <property type="match status" value="1"/>
</dbReference>
<accession>A0A1W0WNP6</accession>
<dbReference type="AlphaFoldDB" id="A0A1W0WNP6"/>
<dbReference type="Pfam" id="PF00076">
    <property type="entry name" value="RRM_1"/>
    <property type="match status" value="1"/>
</dbReference>
<evidence type="ECO:0000313" key="6">
    <source>
        <dbReference type="Proteomes" id="UP000192578"/>
    </source>
</evidence>
<evidence type="ECO:0000259" key="4">
    <source>
        <dbReference type="PROSITE" id="PS50102"/>
    </source>
</evidence>
<dbReference type="OrthoDB" id="762982at2759"/>
<feature type="compositionally biased region" description="Gly residues" evidence="3">
    <location>
        <begin position="270"/>
        <end position="279"/>
    </location>
</feature>
<comment type="caution">
    <text evidence="5">The sequence shown here is derived from an EMBL/GenBank/DDBJ whole genome shotgun (WGS) entry which is preliminary data.</text>
</comment>
<dbReference type="PANTHER" id="PTHR11176">
    <property type="entry name" value="BOULE-RELATED"/>
    <property type="match status" value="1"/>
</dbReference>
<feature type="region of interest" description="Disordered" evidence="3">
    <location>
        <begin position="216"/>
        <end position="248"/>
    </location>
</feature>
<feature type="compositionally biased region" description="Polar residues" evidence="3">
    <location>
        <begin position="29"/>
        <end position="50"/>
    </location>
</feature>
<keyword evidence="6" id="KW-1185">Reference proteome</keyword>
<dbReference type="GO" id="GO:0003723">
    <property type="term" value="F:RNA binding"/>
    <property type="evidence" value="ECO:0007669"/>
    <property type="project" value="UniProtKB-UniRule"/>
</dbReference>
<feature type="compositionally biased region" description="Pro residues" evidence="3">
    <location>
        <begin position="349"/>
        <end position="362"/>
    </location>
</feature>
<dbReference type="PROSITE" id="PS50102">
    <property type="entry name" value="RRM"/>
    <property type="match status" value="1"/>
</dbReference>
<dbReference type="Gene3D" id="3.30.70.330">
    <property type="match status" value="1"/>
</dbReference>